<protein>
    <submittedName>
        <fullName evidence="3">Ca2+-binding RTX toxin-like protein</fullName>
    </submittedName>
</protein>
<dbReference type="GO" id="GO:0005576">
    <property type="term" value="C:extracellular region"/>
    <property type="evidence" value="ECO:0007669"/>
    <property type="project" value="UniProtKB-SubCell"/>
</dbReference>
<dbReference type="PRINTS" id="PR00313">
    <property type="entry name" value="CABNDNGRPT"/>
</dbReference>
<keyword evidence="4" id="KW-1185">Reference proteome</keyword>
<name>A0A7W4YZB5_9HYPH</name>
<comment type="subcellular location">
    <subcellularLocation>
        <location evidence="1">Secreted</location>
    </subcellularLocation>
</comment>
<dbReference type="Pfam" id="PF00353">
    <property type="entry name" value="HemolysinCabind"/>
    <property type="match status" value="4"/>
</dbReference>
<evidence type="ECO:0000256" key="2">
    <source>
        <dbReference type="ARBA" id="ARBA00022525"/>
    </source>
</evidence>
<dbReference type="InterPro" id="IPR001343">
    <property type="entry name" value="Hemolysn_Ca-bd"/>
</dbReference>
<dbReference type="InterPro" id="IPR011049">
    <property type="entry name" value="Serralysin-like_metalloprot_C"/>
</dbReference>
<dbReference type="EMBL" id="JACHWB010000008">
    <property type="protein sequence ID" value="MBB3021154.1"/>
    <property type="molecule type" value="Genomic_DNA"/>
</dbReference>
<dbReference type="Gene3D" id="2.150.10.10">
    <property type="entry name" value="Serralysin-like metalloprotease, C-terminal"/>
    <property type="match status" value="3"/>
</dbReference>
<gene>
    <name evidence="3" type="ORF">FHR70_004245</name>
</gene>
<accession>A0A7W4YZB5</accession>
<proteinExistence type="predicted"/>
<comment type="caution">
    <text evidence="3">The sequence shown here is derived from an EMBL/GenBank/DDBJ whole genome shotgun (WGS) entry which is preliminary data.</text>
</comment>
<organism evidence="3 4">
    <name type="scientific">Microvirga lupini</name>
    <dbReference type="NCBI Taxonomy" id="420324"/>
    <lineage>
        <taxon>Bacteria</taxon>
        <taxon>Pseudomonadati</taxon>
        <taxon>Pseudomonadota</taxon>
        <taxon>Alphaproteobacteria</taxon>
        <taxon>Hyphomicrobiales</taxon>
        <taxon>Methylobacteriaceae</taxon>
        <taxon>Microvirga</taxon>
    </lineage>
</organism>
<dbReference type="RefSeq" id="WP_183453804.1">
    <property type="nucleotide sequence ID" value="NZ_JACHWB010000008.1"/>
</dbReference>
<sequence>MTLAIWGSEKYARLGEDGGASVYRPALATLPNGGYVIGWREGNALKIKVFDGAGDTTGTVYYVDQAGAAWSQNYLDIQPVGDDGSFAITWNVTATHPNYDLKTRVFTPDANGNLTGGTVHTIGAAFSTSSVSNASMASHDNGYVATYMQGTNVVFAVLDESGAKVASIDSIDSGSNLRSPETTRIGQDKYVVSYVEGDNVIYQIIDTSQAQPTAVGVPTIAGPGTVAEVVGMKNADGSLNGQFAIVRHIVNSKFLYATFYDENGAALPGTQPVQVTDGAWNENDFMSMTSLSGGRVAVAYTGQGPNRYDWIVLKVVSPNGDVQTLNVSGKGGQGEPRLMEMADGRLAVSWVDSTVGQSDVKTIIVDPRNAAVTVNGTAGKDVYAGTDYNGNVLNGAAGDDKLIGGSGTDRMNGGANTDTVSYEKSNAAVTVNLATQTGAGGHAAGDIYDSIENAMGSAYGDALYGNAGNNALWGLGGNDVLSGGLGADTLNGGAGDDVYYLTDAADTVIEQAGGGTDTIVASVNLSLSAYAHVENIVMTGTAGLQLVGSDSANAINGNAGNNTLYGEGGNDVIDGGAGADAMYGGSGNDTFYVDHAGDKVIEAKGGGTDAVYTSVSFALAAGNEVEILTATGRSNISLTGSSTANILTGNSGANKLYGGLGNDQLRGGSGKDVFVFDTKPNKSTNVDKVLDFKSKDDSFYLDNKYFTKLGSGTASKPKKFNSDMFVEGKKAQDREDRIVYDKKTGSLYYDADGTGKSAQVKIATIVNKEKLFYHDFFVI</sequence>
<dbReference type="Proteomes" id="UP000532010">
    <property type="component" value="Unassembled WGS sequence"/>
</dbReference>
<dbReference type="InterPro" id="IPR050557">
    <property type="entry name" value="RTX_toxin/Mannuronan_C5-epim"/>
</dbReference>
<dbReference type="AlphaFoldDB" id="A0A7W4YZB5"/>
<evidence type="ECO:0000313" key="4">
    <source>
        <dbReference type="Proteomes" id="UP000532010"/>
    </source>
</evidence>
<dbReference type="PANTHER" id="PTHR38340:SF1">
    <property type="entry name" value="S-LAYER PROTEIN"/>
    <property type="match status" value="1"/>
</dbReference>
<dbReference type="GO" id="GO:0005509">
    <property type="term" value="F:calcium ion binding"/>
    <property type="evidence" value="ECO:0007669"/>
    <property type="project" value="InterPro"/>
</dbReference>
<dbReference type="SUPFAM" id="SSF51120">
    <property type="entry name" value="beta-Roll"/>
    <property type="match status" value="4"/>
</dbReference>
<dbReference type="PANTHER" id="PTHR38340">
    <property type="entry name" value="S-LAYER PROTEIN"/>
    <property type="match status" value="1"/>
</dbReference>
<reference evidence="3 4" key="1">
    <citation type="submission" date="2020-08" db="EMBL/GenBank/DDBJ databases">
        <title>The Agave Microbiome: Exploring the role of microbial communities in plant adaptations to desert environments.</title>
        <authorList>
            <person name="Partida-Martinez L.P."/>
        </authorList>
    </citation>
    <scope>NUCLEOTIDE SEQUENCE [LARGE SCALE GENOMIC DNA]</scope>
    <source>
        <strain evidence="3 4">AT3.9</strain>
    </source>
</reference>
<evidence type="ECO:0000313" key="3">
    <source>
        <dbReference type="EMBL" id="MBB3021154.1"/>
    </source>
</evidence>
<evidence type="ECO:0000256" key="1">
    <source>
        <dbReference type="ARBA" id="ARBA00004613"/>
    </source>
</evidence>
<keyword evidence="2" id="KW-0964">Secreted</keyword>